<gene>
    <name evidence="3" type="ORF">ENR64_27665</name>
</gene>
<evidence type="ECO:0000256" key="1">
    <source>
        <dbReference type="ARBA" id="ARBA00022729"/>
    </source>
</evidence>
<proteinExistence type="predicted"/>
<dbReference type="CDD" id="cd13653">
    <property type="entry name" value="PBP2_phosphate_like_1"/>
    <property type="match status" value="1"/>
</dbReference>
<dbReference type="Gene3D" id="3.40.190.10">
    <property type="entry name" value="Periplasmic binding protein-like II"/>
    <property type="match status" value="2"/>
</dbReference>
<protein>
    <submittedName>
        <fullName evidence="3">Phosphate ABC transporter substrate-binding protein</fullName>
    </submittedName>
</protein>
<dbReference type="EMBL" id="DSRU01000410">
    <property type="protein sequence ID" value="HFN01457.1"/>
    <property type="molecule type" value="Genomic_DNA"/>
</dbReference>
<evidence type="ECO:0000313" key="3">
    <source>
        <dbReference type="EMBL" id="HFN01457.1"/>
    </source>
</evidence>
<comment type="caution">
    <text evidence="3">The sequence shown here is derived from an EMBL/GenBank/DDBJ whole genome shotgun (WGS) entry which is preliminary data.</text>
</comment>
<feature type="domain" description="PBP" evidence="2">
    <location>
        <begin position="66"/>
        <end position="308"/>
    </location>
</feature>
<reference evidence="3" key="1">
    <citation type="journal article" date="2020" name="mSystems">
        <title>Genome- and Community-Level Interaction Insights into Carbon Utilization and Element Cycling Functions of Hydrothermarchaeota in Hydrothermal Sediment.</title>
        <authorList>
            <person name="Zhou Z."/>
            <person name="Liu Y."/>
            <person name="Xu W."/>
            <person name="Pan J."/>
            <person name="Luo Z.H."/>
            <person name="Li M."/>
        </authorList>
    </citation>
    <scope>NUCLEOTIDE SEQUENCE [LARGE SCALE GENOMIC DNA]</scope>
    <source>
        <strain evidence="3">SpSt-418</strain>
    </source>
</reference>
<dbReference type="SUPFAM" id="SSF53850">
    <property type="entry name" value="Periplasmic binding protein-like II"/>
    <property type="match status" value="1"/>
</dbReference>
<dbReference type="AlphaFoldDB" id="A0A7C3PMC4"/>
<dbReference type="InterPro" id="IPR024370">
    <property type="entry name" value="PBP_domain"/>
</dbReference>
<evidence type="ECO:0000259" key="2">
    <source>
        <dbReference type="Pfam" id="PF12849"/>
    </source>
</evidence>
<dbReference type="Pfam" id="PF12849">
    <property type="entry name" value="PBP_like_2"/>
    <property type="match status" value="1"/>
</dbReference>
<dbReference type="PANTHER" id="PTHR30570">
    <property type="entry name" value="PERIPLASMIC PHOSPHATE BINDING COMPONENT OF PHOSPHATE ABC TRANSPORTER"/>
    <property type="match status" value="1"/>
</dbReference>
<sequence>MAQRKNDTATLLIAFLLTSGLVAGGLWLVVKNFFPRLSGSIFSSTQPDSNQPSPIPTGVQAFKLETTQPNPAVLAIDGSVTLVALVKQFQYAYTQVNPSLRTSYGLPDGKPNGTNAGIRNLIDGKVNMAVSSRPLKPEEYEAGLQSIPIAKDAVAIAVGRDNPYKGGLTSQQLKQIFQGQITNWSEVGGPNLPIKVINRSPNSGSYTLFQEVALLGQPFAPDGANFITVKQDETTPLLRMLGRNGITYSTIQQLEKQLSVRVLPIDGVQPTDQTAIRNGTYPISRVVYLAVPTQTSPAAKQFIDMVLTPQGQQIVKRVGFVPL</sequence>
<accession>A0A7C3PMC4</accession>
<dbReference type="PANTHER" id="PTHR30570:SF1">
    <property type="entry name" value="PHOSPHATE-BINDING PROTEIN PSTS"/>
    <property type="match status" value="1"/>
</dbReference>
<keyword evidence="1" id="KW-0732">Signal</keyword>
<dbReference type="InterPro" id="IPR050811">
    <property type="entry name" value="Phosphate_ABC_transporter"/>
</dbReference>
<organism evidence="3">
    <name type="scientific">Oscillatoriales cyanobacterium SpSt-418</name>
    <dbReference type="NCBI Taxonomy" id="2282169"/>
    <lineage>
        <taxon>Bacteria</taxon>
        <taxon>Bacillati</taxon>
        <taxon>Cyanobacteriota</taxon>
        <taxon>Cyanophyceae</taxon>
        <taxon>Oscillatoriophycideae</taxon>
        <taxon>Oscillatoriales</taxon>
    </lineage>
</organism>
<name>A0A7C3PMC4_9CYAN</name>